<accession>A0A221V011</accession>
<organism evidence="1 2">
    <name type="scientific">Arenibacter algicola</name>
    <dbReference type="NCBI Taxonomy" id="616991"/>
    <lineage>
        <taxon>Bacteria</taxon>
        <taxon>Pseudomonadati</taxon>
        <taxon>Bacteroidota</taxon>
        <taxon>Flavobacteriia</taxon>
        <taxon>Flavobacteriales</taxon>
        <taxon>Flavobacteriaceae</taxon>
        <taxon>Arenibacter</taxon>
    </lineage>
</organism>
<evidence type="ECO:0000313" key="1">
    <source>
        <dbReference type="EMBL" id="ASO06471.1"/>
    </source>
</evidence>
<dbReference type="EMBL" id="CP022515">
    <property type="protein sequence ID" value="ASO06471.1"/>
    <property type="molecule type" value="Genomic_DNA"/>
</dbReference>
<dbReference type="InterPro" id="IPR036977">
    <property type="entry name" value="DNA_primase_Znf_CHC2"/>
</dbReference>
<dbReference type="SUPFAM" id="SSF57783">
    <property type="entry name" value="Zinc beta-ribbon"/>
    <property type="match status" value="1"/>
</dbReference>
<dbReference type="GO" id="GO:0003677">
    <property type="term" value="F:DNA binding"/>
    <property type="evidence" value="ECO:0007669"/>
    <property type="project" value="InterPro"/>
</dbReference>
<protein>
    <submittedName>
        <fullName evidence="1">DNA primase</fullName>
        <ecNumber evidence="1">2.7.7.-</ecNumber>
    </submittedName>
</protein>
<dbReference type="Proteomes" id="UP000204551">
    <property type="component" value="Chromosome"/>
</dbReference>
<proteinExistence type="predicted"/>
<sequence length="287" mass="33639">MKRKKTFRTRCETARDFPIEKALAKLGHFPTRTSVKEAWFPSPFRSETQASFKVSRLLNRWYDHGAGKGGNVIDLVCLLNRSTVREALDWLENGQISFSFHQHRFNEFKEEGIKIREVKILGHKALQEYVEKRGISLPTALGLCREVHYSLRDRMYFAIGLQNDSNGWELRNKYVKNSSSPKDITYIKNGNRRLIVTEGMFDMLSLMERDKKLRDQNDMLILNSLAFVEKIPELFESYESVQLYLDNDKAGKRAVEISLEQSPKCRDMSYVYKDFKDVNAWWMSKKL</sequence>
<dbReference type="STRING" id="616991.GCA_000733925_00155"/>
<dbReference type="KEGG" id="aalg:AREALGSMS7_03040"/>
<dbReference type="AlphaFoldDB" id="A0A221V011"/>
<dbReference type="Gene3D" id="3.40.1360.10">
    <property type="match status" value="1"/>
</dbReference>
<dbReference type="CDD" id="cd01029">
    <property type="entry name" value="TOPRIM_primases"/>
    <property type="match status" value="1"/>
</dbReference>
<dbReference type="Gene3D" id="3.90.580.10">
    <property type="entry name" value="Zinc finger, CHC2-type domain"/>
    <property type="match status" value="1"/>
</dbReference>
<dbReference type="SUPFAM" id="SSF56731">
    <property type="entry name" value="DNA primase core"/>
    <property type="match status" value="1"/>
</dbReference>
<name>A0A221V011_9FLAO</name>
<dbReference type="EC" id="2.7.7.-" evidence="1"/>
<keyword evidence="1" id="KW-0548">Nucleotidyltransferase</keyword>
<dbReference type="InterPro" id="IPR034154">
    <property type="entry name" value="TOPRIM_DnaG/twinkle"/>
</dbReference>
<keyword evidence="1" id="KW-0808">Transferase</keyword>
<dbReference type="RefSeq" id="WP_093978951.1">
    <property type="nucleotide sequence ID" value="NZ_CP022515.1"/>
</dbReference>
<gene>
    <name evidence="1" type="ORF">AREALGSMS7_03040</name>
</gene>
<dbReference type="GO" id="GO:0008270">
    <property type="term" value="F:zinc ion binding"/>
    <property type="evidence" value="ECO:0007669"/>
    <property type="project" value="InterPro"/>
</dbReference>
<dbReference type="GO" id="GO:0016779">
    <property type="term" value="F:nucleotidyltransferase activity"/>
    <property type="evidence" value="ECO:0007669"/>
    <property type="project" value="UniProtKB-KW"/>
</dbReference>
<evidence type="ECO:0000313" key="2">
    <source>
        <dbReference type="Proteomes" id="UP000204551"/>
    </source>
</evidence>
<dbReference type="GO" id="GO:0006260">
    <property type="term" value="P:DNA replication"/>
    <property type="evidence" value="ECO:0007669"/>
    <property type="project" value="InterPro"/>
</dbReference>
<dbReference type="Pfam" id="PF13155">
    <property type="entry name" value="Toprim_2"/>
    <property type="match status" value="1"/>
</dbReference>
<reference evidence="1 2" key="1">
    <citation type="submission" date="2017-07" db="EMBL/GenBank/DDBJ databases">
        <title>Genome Sequence of Arenibacter algicola Strain SMS7 Isolated from a culture of the Diatom Skeletonema marinoi.</title>
        <authorList>
            <person name="Topel M."/>
            <person name="Pinder M.I.M."/>
            <person name="Johansson O.N."/>
            <person name="Kourtchenko O."/>
            <person name="Godhe A."/>
            <person name="Clarke A.K."/>
        </authorList>
    </citation>
    <scope>NUCLEOTIDE SEQUENCE [LARGE SCALE GENOMIC DNA]</scope>
    <source>
        <strain evidence="1 2">SMS7</strain>
    </source>
</reference>